<evidence type="ECO:0000256" key="2">
    <source>
        <dbReference type="ARBA" id="ARBA00022857"/>
    </source>
</evidence>
<evidence type="ECO:0000256" key="3">
    <source>
        <dbReference type="ARBA" id="ARBA00023002"/>
    </source>
</evidence>
<dbReference type="InterPro" id="IPR005399">
    <property type="entry name" value="K_chnl_volt-dep_bsu_KCNAB-rel"/>
</dbReference>
<evidence type="ECO:0000259" key="4">
    <source>
        <dbReference type="Pfam" id="PF00248"/>
    </source>
</evidence>
<dbReference type="EC" id="1.1.1.-" evidence="5"/>
<dbReference type="SUPFAM" id="SSF51430">
    <property type="entry name" value="NAD(P)-linked oxidoreductase"/>
    <property type="match status" value="1"/>
</dbReference>
<protein>
    <submittedName>
        <fullName evidence="5">L-glyceraldehyde 3-phosphate reductase</fullName>
        <ecNumber evidence="5">1.1.1.-</ecNumber>
    </submittedName>
</protein>
<dbReference type="AlphaFoldDB" id="A0A841ABZ0"/>
<organism evidence="5 6">
    <name type="scientific">Brachybacterium aquaticum</name>
    <dbReference type="NCBI Taxonomy" id="1432564"/>
    <lineage>
        <taxon>Bacteria</taxon>
        <taxon>Bacillati</taxon>
        <taxon>Actinomycetota</taxon>
        <taxon>Actinomycetes</taxon>
        <taxon>Micrococcales</taxon>
        <taxon>Dermabacteraceae</taxon>
        <taxon>Brachybacterium</taxon>
    </lineage>
</organism>
<feature type="domain" description="NADP-dependent oxidoreductase" evidence="4">
    <location>
        <begin position="30"/>
        <end position="331"/>
    </location>
</feature>
<gene>
    <name evidence="5" type="ORF">HNR70_002159</name>
</gene>
<name>A0A841ABZ0_9MICO</name>
<keyword evidence="2" id="KW-0521">NADP</keyword>
<dbReference type="EMBL" id="JACHLZ010000001">
    <property type="protein sequence ID" value="MBB5832346.1"/>
    <property type="molecule type" value="Genomic_DNA"/>
</dbReference>
<proteinExistence type="inferred from homology"/>
<accession>A0A841ABZ0</accession>
<dbReference type="Gene3D" id="3.20.20.100">
    <property type="entry name" value="NADP-dependent oxidoreductase domain"/>
    <property type="match status" value="1"/>
</dbReference>
<evidence type="ECO:0000313" key="5">
    <source>
        <dbReference type="EMBL" id="MBB5832346.1"/>
    </source>
</evidence>
<keyword evidence="3 5" id="KW-0560">Oxidoreductase</keyword>
<keyword evidence="6" id="KW-1185">Reference proteome</keyword>
<dbReference type="Pfam" id="PF00248">
    <property type="entry name" value="Aldo_ket_red"/>
    <property type="match status" value="1"/>
</dbReference>
<dbReference type="GO" id="GO:0016491">
    <property type="term" value="F:oxidoreductase activity"/>
    <property type="evidence" value="ECO:0007669"/>
    <property type="project" value="UniProtKB-KW"/>
</dbReference>
<comment type="caution">
    <text evidence="5">The sequence shown here is derived from an EMBL/GenBank/DDBJ whole genome shotgun (WGS) entry which is preliminary data.</text>
</comment>
<evidence type="ECO:0000313" key="6">
    <source>
        <dbReference type="Proteomes" id="UP000588158"/>
    </source>
</evidence>
<dbReference type="Proteomes" id="UP000588158">
    <property type="component" value="Unassembled WGS sequence"/>
</dbReference>
<dbReference type="GO" id="GO:0051596">
    <property type="term" value="P:methylglyoxal catabolic process"/>
    <property type="evidence" value="ECO:0007669"/>
    <property type="project" value="TreeGrafter"/>
</dbReference>
<dbReference type="PANTHER" id="PTHR43150:SF4">
    <property type="entry name" value="L-GLYCERALDEHYDE 3-PHOSPHATE REDUCTASE"/>
    <property type="match status" value="1"/>
</dbReference>
<evidence type="ECO:0000256" key="1">
    <source>
        <dbReference type="ARBA" id="ARBA00006515"/>
    </source>
</evidence>
<reference evidence="5 6" key="1">
    <citation type="submission" date="2020-08" db="EMBL/GenBank/DDBJ databases">
        <title>Sequencing the genomes of 1000 actinobacteria strains.</title>
        <authorList>
            <person name="Klenk H.-P."/>
        </authorList>
    </citation>
    <scope>NUCLEOTIDE SEQUENCE [LARGE SCALE GENOMIC DNA]</scope>
    <source>
        <strain evidence="5 6">DSM 28796</strain>
    </source>
</reference>
<sequence length="339" mass="37973">MSIDAWSPSPSRYDRTPYRRVGRSGVQLPPISLGFWQNFGENRDPHTLRAIVRRAFDLGIFHFDLANNYGPPPGSAETHVGRILEQDFRLHRDELVISTKAGYRMWDGPFGDGGSRKYLLNSLDQSLTRLGLDHVDIFYHHREDSETPLEETMGALAQAVRSGKALYVGISNYSPERTRQAARILADLGTPLLIHQPSYSMFNRHIEDGLLDVVDELGVGLAAFSPLQQGLLTNRYMSGVPQSSRAGGDSRTLTERQVKDRDYQARVRGLNDIAHERGQSLAQLALAWALRHPQVSTALVGASSVHQLEQNVDTLKKLSFTDEELRRIDEFAIDGTAKR</sequence>
<dbReference type="PANTHER" id="PTHR43150">
    <property type="entry name" value="HYPERKINETIC, ISOFORM M"/>
    <property type="match status" value="1"/>
</dbReference>
<comment type="similarity">
    <text evidence="1">Belongs to the shaker potassium channel beta subunit family.</text>
</comment>
<dbReference type="RefSeq" id="WP_184325691.1">
    <property type="nucleotide sequence ID" value="NZ_JACHLZ010000001.1"/>
</dbReference>
<dbReference type="InterPro" id="IPR023210">
    <property type="entry name" value="NADP_OxRdtase_dom"/>
</dbReference>
<dbReference type="InterPro" id="IPR036812">
    <property type="entry name" value="NAD(P)_OxRdtase_dom_sf"/>
</dbReference>